<dbReference type="AlphaFoldDB" id="A0A212L5I6"/>
<feature type="region of interest" description="Disordered" evidence="1">
    <location>
        <begin position="24"/>
        <end position="56"/>
    </location>
</feature>
<gene>
    <name evidence="2" type="ORF">KL86DES1_20729</name>
</gene>
<organism evidence="2">
    <name type="scientific">uncultured Desulfovibrio sp</name>
    <dbReference type="NCBI Taxonomy" id="167968"/>
    <lineage>
        <taxon>Bacteria</taxon>
        <taxon>Pseudomonadati</taxon>
        <taxon>Thermodesulfobacteriota</taxon>
        <taxon>Desulfovibrionia</taxon>
        <taxon>Desulfovibrionales</taxon>
        <taxon>Desulfovibrionaceae</taxon>
        <taxon>Desulfovibrio</taxon>
        <taxon>environmental samples</taxon>
    </lineage>
</organism>
<reference evidence="2" key="1">
    <citation type="submission" date="2016-08" db="EMBL/GenBank/DDBJ databases">
        <authorList>
            <person name="Seilhamer J.J."/>
        </authorList>
    </citation>
    <scope>NUCLEOTIDE SEQUENCE</scope>
    <source>
        <strain evidence="2">86-1</strain>
    </source>
</reference>
<name>A0A212L5I6_9BACT</name>
<accession>A0A212L5I6</accession>
<proteinExistence type="predicted"/>
<protein>
    <submittedName>
        <fullName evidence="2">Uncharacterized protein</fullName>
    </submittedName>
</protein>
<sequence length="56" mass="6371">MQTVLDNQRSFCFRMRRIAHMPGRYTDWGRHPGLEIPDSARTPVPRRGGASGRMSG</sequence>
<dbReference type="EMBL" id="FMJC01000002">
    <property type="protein sequence ID" value="SCM72609.1"/>
    <property type="molecule type" value="Genomic_DNA"/>
</dbReference>
<evidence type="ECO:0000256" key="1">
    <source>
        <dbReference type="SAM" id="MobiDB-lite"/>
    </source>
</evidence>
<evidence type="ECO:0000313" key="2">
    <source>
        <dbReference type="EMBL" id="SCM72609.1"/>
    </source>
</evidence>